<accession>A0A1S1HI32</accession>
<proteinExistence type="predicted"/>
<comment type="caution">
    <text evidence="1">The sequence shown here is derived from an EMBL/GenBank/DDBJ whole genome shotgun (WGS) entry which is preliminary data.</text>
</comment>
<name>A0A1S1HI32_9SPHN</name>
<evidence type="ECO:0000313" key="1">
    <source>
        <dbReference type="EMBL" id="OHT21737.1"/>
    </source>
</evidence>
<dbReference type="Proteomes" id="UP000179467">
    <property type="component" value="Unassembled WGS sequence"/>
</dbReference>
<protein>
    <submittedName>
        <fullName evidence="1">Uncharacterized protein</fullName>
    </submittedName>
</protein>
<sequence length="105" mass="11401">MVSTTGPASVDMAQALLDPGSIFADPEELLLHEGLSREEKIELLKRWEYDASENSVALEEGMPGDESDLLRRILLALDHLMAGIDVEHVGPTKQHGFASSVITST</sequence>
<dbReference type="RefSeq" id="WP_217494740.1">
    <property type="nucleotide sequence ID" value="NZ_MIPT01000001.1"/>
</dbReference>
<organism evidence="1 2">
    <name type="scientific">Edaphosphingomonas haloaromaticamans</name>
    <dbReference type="NCBI Taxonomy" id="653954"/>
    <lineage>
        <taxon>Bacteria</taxon>
        <taxon>Pseudomonadati</taxon>
        <taxon>Pseudomonadota</taxon>
        <taxon>Alphaproteobacteria</taxon>
        <taxon>Sphingomonadales</taxon>
        <taxon>Rhizorhabdaceae</taxon>
        <taxon>Edaphosphingomonas</taxon>
    </lineage>
</organism>
<dbReference type="AlphaFoldDB" id="A0A1S1HI32"/>
<reference evidence="1 2" key="1">
    <citation type="submission" date="2016-09" db="EMBL/GenBank/DDBJ databases">
        <title>Metabolic pathway, cell adaptation mechanisms and a novel monoxygenase revealed through proteogenomic-transcription analysis of a Sphingomonas haloaromaticamans strain degrading the fungicide ortho-phenylphenol.</title>
        <authorList>
            <person name="Perruchon C."/>
            <person name="Papadopoulou E.S."/>
            <person name="Rousidou C."/>
            <person name="Vasileiadis S."/>
            <person name="Tanou G."/>
            <person name="Amoutzias G."/>
            <person name="Molassiotis A."/>
            <person name="Karpouzas D.G."/>
        </authorList>
    </citation>
    <scope>NUCLEOTIDE SEQUENCE [LARGE SCALE GENOMIC DNA]</scope>
    <source>
        <strain evidence="1 2">P3</strain>
    </source>
</reference>
<dbReference type="EMBL" id="MIPT01000001">
    <property type="protein sequence ID" value="OHT21737.1"/>
    <property type="molecule type" value="Genomic_DNA"/>
</dbReference>
<keyword evidence="2" id="KW-1185">Reference proteome</keyword>
<evidence type="ECO:0000313" key="2">
    <source>
        <dbReference type="Proteomes" id="UP000179467"/>
    </source>
</evidence>
<gene>
    <name evidence="1" type="ORF">BHE75_03748</name>
</gene>